<name>A0AAX6HV66_IRIPA</name>
<dbReference type="Proteomes" id="UP001140949">
    <property type="component" value="Unassembled WGS sequence"/>
</dbReference>
<feature type="compositionally biased region" description="Basic residues" evidence="1">
    <location>
        <begin position="16"/>
        <end position="30"/>
    </location>
</feature>
<organism evidence="2 3">
    <name type="scientific">Iris pallida</name>
    <name type="common">Sweet iris</name>
    <dbReference type="NCBI Taxonomy" id="29817"/>
    <lineage>
        <taxon>Eukaryota</taxon>
        <taxon>Viridiplantae</taxon>
        <taxon>Streptophyta</taxon>
        <taxon>Embryophyta</taxon>
        <taxon>Tracheophyta</taxon>
        <taxon>Spermatophyta</taxon>
        <taxon>Magnoliopsida</taxon>
        <taxon>Liliopsida</taxon>
        <taxon>Asparagales</taxon>
        <taxon>Iridaceae</taxon>
        <taxon>Iridoideae</taxon>
        <taxon>Irideae</taxon>
        <taxon>Iris</taxon>
    </lineage>
</organism>
<evidence type="ECO:0000313" key="2">
    <source>
        <dbReference type="EMBL" id="KAJ6844969.1"/>
    </source>
</evidence>
<proteinExistence type="predicted"/>
<dbReference type="EMBL" id="JANAVB010006399">
    <property type="protein sequence ID" value="KAJ6844969.1"/>
    <property type="molecule type" value="Genomic_DNA"/>
</dbReference>
<feature type="region of interest" description="Disordered" evidence="1">
    <location>
        <begin position="16"/>
        <end position="66"/>
    </location>
</feature>
<evidence type="ECO:0000256" key="1">
    <source>
        <dbReference type="SAM" id="MobiDB-lite"/>
    </source>
</evidence>
<comment type="caution">
    <text evidence="2">The sequence shown here is derived from an EMBL/GenBank/DDBJ whole genome shotgun (WGS) entry which is preliminary data.</text>
</comment>
<keyword evidence="3" id="KW-1185">Reference proteome</keyword>
<dbReference type="AlphaFoldDB" id="A0AAX6HV66"/>
<reference evidence="2" key="2">
    <citation type="submission" date="2023-04" db="EMBL/GenBank/DDBJ databases">
        <authorList>
            <person name="Bruccoleri R.E."/>
            <person name="Oakeley E.J."/>
            <person name="Faust A.-M."/>
            <person name="Dessus-Babus S."/>
            <person name="Altorfer M."/>
            <person name="Burckhardt D."/>
            <person name="Oertli M."/>
            <person name="Naumann U."/>
            <person name="Petersen F."/>
            <person name="Wong J."/>
        </authorList>
    </citation>
    <scope>NUCLEOTIDE SEQUENCE</scope>
    <source>
        <strain evidence="2">GSM-AAB239-AS_SAM_17_03QT</strain>
        <tissue evidence="2">Leaf</tissue>
    </source>
</reference>
<gene>
    <name evidence="2" type="ORF">M6B38_288405</name>
</gene>
<reference evidence="2" key="1">
    <citation type="journal article" date="2023" name="GigaByte">
        <title>Genome assembly of the bearded iris, Iris pallida Lam.</title>
        <authorList>
            <person name="Bruccoleri R.E."/>
            <person name="Oakeley E.J."/>
            <person name="Faust A.M.E."/>
            <person name="Altorfer M."/>
            <person name="Dessus-Babus S."/>
            <person name="Burckhardt D."/>
            <person name="Oertli M."/>
            <person name="Naumann U."/>
            <person name="Petersen F."/>
            <person name="Wong J."/>
        </authorList>
    </citation>
    <scope>NUCLEOTIDE SEQUENCE</scope>
    <source>
        <strain evidence="2">GSM-AAB239-AS_SAM_17_03QT</strain>
    </source>
</reference>
<evidence type="ECO:0000313" key="3">
    <source>
        <dbReference type="Proteomes" id="UP001140949"/>
    </source>
</evidence>
<protein>
    <submittedName>
        <fullName evidence="2">Protein OBERON 3-like</fullName>
    </submittedName>
</protein>
<accession>A0AAX6HV66</accession>
<sequence>MSRTLPCHLQRRRMRDARAWRRLSASRRQRQSSSRGLLTMHARRSRATAGLPEQSWKSWRKSMLPS</sequence>